<dbReference type="GO" id="GO:0103117">
    <property type="term" value="F:UDP-3-O-acyl-N-acetylglucosamine deacetylase activity"/>
    <property type="evidence" value="ECO:0007669"/>
    <property type="project" value="UniProtKB-UniRule"/>
</dbReference>
<gene>
    <name evidence="12" type="primary">lpxC</name>
    <name evidence="13" type="ORF">GHC57_14445</name>
</gene>
<feature type="binding site" evidence="12">
    <location>
        <position position="259"/>
    </location>
    <ligand>
        <name>Zn(2+)</name>
        <dbReference type="ChEBI" id="CHEBI:29105"/>
    </ligand>
</feature>
<dbReference type="GO" id="GO:0046872">
    <property type="term" value="F:metal ion binding"/>
    <property type="evidence" value="ECO:0007669"/>
    <property type="project" value="UniProtKB-KW"/>
</dbReference>
<evidence type="ECO:0000256" key="6">
    <source>
        <dbReference type="ARBA" id="ARBA00022556"/>
    </source>
</evidence>
<evidence type="ECO:0000256" key="4">
    <source>
        <dbReference type="ARBA" id="ARBA00012745"/>
    </source>
</evidence>
<reference evidence="13 14" key="1">
    <citation type="submission" date="2019-10" db="EMBL/GenBank/DDBJ databases">
        <title>Draft whole-genome sequence of the purple nonsulfur photosynthetic bacterium Roseospira navarrensis DSM 15114.</title>
        <authorList>
            <person name="Kyndt J.A."/>
            <person name="Meyer T.E."/>
        </authorList>
    </citation>
    <scope>NUCLEOTIDE SEQUENCE [LARGE SCALE GENOMIC DNA]</scope>
    <source>
        <strain evidence="13 14">DSM 15114</strain>
    </source>
</reference>
<accession>A0A7X2D3S7</accession>
<dbReference type="UniPathway" id="UPA00359">
    <property type="reaction ID" value="UER00478"/>
</dbReference>
<dbReference type="Proteomes" id="UP000434582">
    <property type="component" value="Unassembled WGS sequence"/>
</dbReference>
<name>A0A7X2D3S7_9PROT</name>
<dbReference type="PANTHER" id="PTHR33694">
    <property type="entry name" value="UDP-3-O-ACYL-N-ACETYLGLUCOSAMINE DEACETYLASE 1, MITOCHONDRIAL-RELATED"/>
    <property type="match status" value="1"/>
</dbReference>
<evidence type="ECO:0000256" key="9">
    <source>
        <dbReference type="ARBA" id="ARBA00022833"/>
    </source>
</evidence>
<keyword evidence="8 12" id="KW-0378">Hydrolase</keyword>
<dbReference type="InterPro" id="IPR020568">
    <property type="entry name" value="Ribosomal_Su5_D2-typ_SF"/>
</dbReference>
<comment type="cofactor">
    <cofactor evidence="1 12">
        <name>Zn(2+)</name>
        <dbReference type="ChEBI" id="CHEBI:29105"/>
    </cofactor>
</comment>
<feature type="binding site" evidence="12">
    <location>
        <position position="255"/>
    </location>
    <ligand>
        <name>Zn(2+)</name>
        <dbReference type="ChEBI" id="CHEBI:29105"/>
    </ligand>
</feature>
<dbReference type="NCBIfam" id="TIGR00325">
    <property type="entry name" value="lpxC"/>
    <property type="match status" value="1"/>
</dbReference>
<dbReference type="GO" id="GO:0009245">
    <property type="term" value="P:lipid A biosynthetic process"/>
    <property type="evidence" value="ECO:0007669"/>
    <property type="project" value="UniProtKB-UniRule"/>
</dbReference>
<dbReference type="Gene3D" id="3.30.1700.10">
    <property type="entry name" value="lpxc deacetylase, domain 2"/>
    <property type="match status" value="1"/>
</dbReference>
<evidence type="ECO:0000256" key="2">
    <source>
        <dbReference type="ARBA" id="ARBA00002923"/>
    </source>
</evidence>
<dbReference type="EC" id="3.5.1.108" evidence="4 12"/>
<dbReference type="InterPro" id="IPR015870">
    <property type="entry name" value="UDP-acyl_N-AcGlcN_deAcase_N"/>
</dbReference>
<dbReference type="GO" id="GO:0016020">
    <property type="term" value="C:membrane"/>
    <property type="evidence" value="ECO:0007669"/>
    <property type="project" value="GOC"/>
</dbReference>
<dbReference type="InterPro" id="IPR011334">
    <property type="entry name" value="UDP-acyl_GlcNac_deAcase_C"/>
</dbReference>
<evidence type="ECO:0000256" key="1">
    <source>
        <dbReference type="ARBA" id="ARBA00001947"/>
    </source>
</evidence>
<organism evidence="13 14">
    <name type="scientific">Roseospira navarrensis</name>
    <dbReference type="NCBI Taxonomy" id="140058"/>
    <lineage>
        <taxon>Bacteria</taxon>
        <taxon>Pseudomonadati</taxon>
        <taxon>Pseudomonadota</taxon>
        <taxon>Alphaproteobacteria</taxon>
        <taxon>Rhodospirillales</taxon>
        <taxon>Rhodospirillaceae</taxon>
        <taxon>Roseospira</taxon>
    </lineage>
</organism>
<evidence type="ECO:0000256" key="8">
    <source>
        <dbReference type="ARBA" id="ARBA00022801"/>
    </source>
</evidence>
<comment type="caution">
    <text evidence="13">The sequence shown here is derived from an EMBL/GenBank/DDBJ whole genome shotgun (WGS) entry which is preliminary data.</text>
</comment>
<keyword evidence="5 12" id="KW-0444">Lipid biosynthesis</keyword>
<dbReference type="SUPFAM" id="SSF54211">
    <property type="entry name" value="Ribosomal protein S5 domain 2-like"/>
    <property type="match status" value="2"/>
</dbReference>
<feature type="binding site" evidence="12">
    <location>
        <position position="97"/>
    </location>
    <ligand>
        <name>Zn(2+)</name>
        <dbReference type="ChEBI" id="CHEBI:29105"/>
    </ligand>
</feature>
<comment type="function">
    <text evidence="2 12">Catalyzes the hydrolysis of UDP-3-O-myristoyl-N-acetylglucosamine to form UDP-3-O-myristoylglucosamine and acetate, the committed step in lipid A biosynthesis.</text>
</comment>
<dbReference type="HAMAP" id="MF_00388">
    <property type="entry name" value="LpxC"/>
    <property type="match status" value="1"/>
</dbReference>
<dbReference type="AlphaFoldDB" id="A0A7X2D3S7"/>
<evidence type="ECO:0000256" key="3">
    <source>
        <dbReference type="ARBA" id="ARBA00005002"/>
    </source>
</evidence>
<dbReference type="PANTHER" id="PTHR33694:SF1">
    <property type="entry name" value="UDP-3-O-ACYL-N-ACETYLGLUCOSAMINE DEACETYLASE 1, MITOCHONDRIAL-RELATED"/>
    <property type="match status" value="1"/>
</dbReference>
<keyword evidence="7 12" id="KW-0479">Metal-binding</keyword>
<keyword evidence="14" id="KW-1185">Reference proteome</keyword>
<keyword evidence="10 12" id="KW-0443">Lipid metabolism</keyword>
<evidence type="ECO:0000256" key="10">
    <source>
        <dbReference type="ARBA" id="ARBA00023098"/>
    </source>
</evidence>
<proteinExistence type="inferred from homology"/>
<dbReference type="EMBL" id="WIVE01000053">
    <property type="protein sequence ID" value="MQX37719.1"/>
    <property type="molecule type" value="Genomic_DNA"/>
</dbReference>
<evidence type="ECO:0000256" key="7">
    <source>
        <dbReference type="ARBA" id="ARBA00022723"/>
    </source>
</evidence>
<feature type="active site" description="Proton donor" evidence="12">
    <location>
        <position position="282"/>
    </location>
</feature>
<evidence type="ECO:0000256" key="11">
    <source>
        <dbReference type="ARBA" id="ARBA00024535"/>
    </source>
</evidence>
<sequence length="326" mass="34878">MIEDAQVVPGRRPWPLAARACRTLAGPVTVSGIGLHSGAPVTMTVLPAGADSGLWFRRSDVQDRDPMIPARWNHVVDTRLCTVLGNAAGVTVSTVEHLMAALAGLGIDNAEIVVDGPEVPVMDGSSAAFVTLIEAAGTIAQAAPRHAIRITDTITVREGDCEVSLRPAPRGLTIDAEIDFDSPVIGRQRRVVQVSPRAFREELADSRTFGFRHEVDAMRAMGLARGGSLDNAVVIDGETVMNADGLRHADEFVRHKALDALGDLALAGHPIVGVYQGFRPSHRMNNLLLRALFEQADAWRFEPALMSGGHGDTRSRVDADGGLRRA</sequence>
<protein>
    <recommendedName>
        <fullName evidence="4 12">UDP-3-O-acyl-N-acetylglucosamine deacetylase</fullName>
        <shortName evidence="12">UDP-3-O-acyl-GlcNAc deacetylase</shortName>
        <ecNumber evidence="4 12">3.5.1.108</ecNumber>
    </recommendedName>
    <alternativeName>
        <fullName evidence="12">UDP-3-O-[R-3-hydroxymyristoyl]-N-acetylglucosamine deacetylase</fullName>
    </alternativeName>
</protein>
<keyword evidence="6 12" id="KW-0441">Lipid A biosynthesis</keyword>
<evidence type="ECO:0000256" key="5">
    <source>
        <dbReference type="ARBA" id="ARBA00022516"/>
    </source>
</evidence>
<dbReference type="InterPro" id="IPR004463">
    <property type="entry name" value="UDP-acyl_GlcNac_deAcase"/>
</dbReference>
<evidence type="ECO:0000256" key="12">
    <source>
        <dbReference type="HAMAP-Rule" id="MF_00388"/>
    </source>
</evidence>
<dbReference type="Pfam" id="PF03331">
    <property type="entry name" value="LpxC"/>
    <property type="match status" value="1"/>
</dbReference>
<comment type="similarity">
    <text evidence="12">Belongs to the LpxC family.</text>
</comment>
<dbReference type="OrthoDB" id="9802746at2"/>
<evidence type="ECO:0000313" key="14">
    <source>
        <dbReference type="Proteomes" id="UP000434582"/>
    </source>
</evidence>
<comment type="pathway">
    <text evidence="3 12">Glycolipid biosynthesis; lipid IV(A) biosynthesis; lipid IV(A) from (3R)-3-hydroxytetradecanoyl-[acyl-carrier-protein] and UDP-N-acetyl-alpha-D-glucosamine: step 2/6.</text>
</comment>
<comment type="catalytic activity">
    <reaction evidence="11 12">
        <text>a UDP-3-O-[(3R)-3-hydroxyacyl]-N-acetyl-alpha-D-glucosamine + H2O = a UDP-3-O-[(3R)-3-hydroxyacyl]-alpha-D-glucosamine + acetate</text>
        <dbReference type="Rhea" id="RHEA:67816"/>
        <dbReference type="ChEBI" id="CHEBI:15377"/>
        <dbReference type="ChEBI" id="CHEBI:30089"/>
        <dbReference type="ChEBI" id="CHEBI:137740"/>
        <dbReference type="ChEBI" id="CHEBI:173225"/>
        <dbReference type="EC" id="3.5.1.108"/>
    </reaction>
</comment>
<keyword evidence="9 12" id="KW-0862">Zinc</keyword>
<evidence type="ECO:0000313" key="13">
    <source>
        <dbReference type="EMBL" id="MQX37719.1"/>
    </source>
</evidence>
<dbReference type="Gene3D" id="3.30.230.20">
    <property type="entry name" value="lpxc deacetylase, domain 1"/>
    <property type="match status" value="1"/>
</dbReference>